<dbReference type="CDD" id="cd06261">
    <property type="entry name" value="TM_PBP2"/>
    <property type="match status" value="1"/>
</dbReference>
<dbReference type="RefSeq" id="WP_213520698.1">
    <property type="nucleotide sequence ID" value="NZ_BOSE01000020.1"/>
</dbReference>
<dbReference type="SUPFAM" id="SSF161098">
    <property type="entry name" value="MetI-like"/>
    <property type="match status" value="1"/>
</dbReference>
<evidence type="ECO:0000256" key="4">
    <source>
        <dbReference type="ARBA" id="ARBA00022692"/>
    </source>
</evidence>
<dbReference type="InterPro" id="IPR045621">
    <property type="entry name" value="BPD_transp_1_N"/>
</dbReference>
<evidence type="ECO:0000256" key="2">
    <source>
        <dbReference type="ARBA" id="ARBA00022448"/>
    </source>
</evidence>
<evidence type="ECO:0000313" key="10">
    <source>
        <dbReference type="Proteomes" id="UP000683139"/>
    </source>
</evidence>
<evidence type="ECO:0000256" key="3">
    <source>
        <dbReference type="ARBA" id="ARBA00022475"/>
    </source>
</evidence>
<organism evidence="9 10">
    <name type="scientific">Paenibacillus montaniterrae</name>
    <dbReference type="NCBI Taxonomy" id="429341"/>
    <lineage>
        <taxon>Bacteria</taxon>
        <taxon>Bacillati</taxon>
        <taxon>Bacillota</taxon>
        <taxon>Bacilli</taxon>
        <taxon>Bacillales</taxon>
        <taxon>Paenibacillaceae</taxon>
        <taxon>Paenibacillus</taxon>
    </lineage>
</organism>
<comment type="similarity">
    <text evidence="7">Belongs to the binding-protein-dependent transport system permease family.</text>
</comment>
<dbReference type="PANTHER" id="PTHR43163:SF6">
    <property type="entry name" value="DIPEPTIDE TRANSPORT SYSTEM PERMEASE PROTEIN DPPB-RELATED"/>
    <property type="match status" value="1"/>
</dbReference>
<protein>
    <submittedName>
        <fullName evidence="9">Nickel ABC transporter permease subunit NikB</fullName>
    </submittedName>
</protein>
<dbReference type="GO" id="GO:0055085">
    <property type="term" value="P:transmembrane transport"/>
    <property type="evidence" value="ECO:0007669"/>
    <property type="project" value="InterPro"/>
</dbReference>
<feature type="transmembrane region" description="Helical" evidence="7">
    <location>
        <begin position="176"/>
        <end position="194"/>
    </location>
</feature>
<sequence>MRQYLTKRILSTIPLLLFVTFLAFILINLRTSDPAEIALRVNQITPTEEMVQSMREELGLDEPFLVRYKNWIVNSLQGELGYSYVNKKPVLEELQLAIPPTLQLAGATLAIIVFFSISIGILCSIFENRWQDRLLRGFIFFLSAMPSFWIGLLLMWFFAVYLGLLPTSGMNSPQSIILPAVTLSMTFLSTYVRLIRNNMIQNKHENFILYAKVRGLNERTITWNIFTNSIQSSLTAFGMSIPRLIAGTVIVENIFAWPGIGRLCVKAIFNSDYPVIQAYIVLMAVLFIICNLLVDIVVVMIDPRLRREAK</sequence>
<reference evidence="9" key="1">
    <citation type="submission" date="2021-03" db="EMBL/GenBank/DDBJ databases">
        <title>Antimicrobial resistance genes in bacteria isolated from Japanese honey, and their potential for conferring macrolide and lincosamide resistance in the American foulbrood pathogen Paenibacillus larvae.</title>
        <authorList>
            <person name="Okamoto M."/>
            <person name="Kumagai M."/>
            <person name="Kanamori H."/>
            <person name="Takamatsu D."/>
        </authorList>
    </citation>
    <scope>NUCLEOTIDE SEQUENCE</scope>
    <source>
        <strain evidence="9">J40TS1</strain>
    </source>
</reference>
<evidence type="ECO:0000256" key="7">
    <source>
        <dbReference type="RuleBase" id="RU363032"/>
    </source>
</evidence>
<dbReference type="Pfam" id="PF19300">
    <property type="entry name" value="BPD_transp_1_N"/>
    <property type="match status" value="1"/>
</dbReference>
<keyword evidence="3" id="KW-1003">Cell membrane</keyword>
<dbReference type="InterPro" id="IPR050036">
    <property type="entry name" value="CntB"/>
</dbReference>
<evidence type="ECO:0000256" key="5">
    <source>
        <dbReference type="ARBA" id="ARBA00022989"/>
    </source>
</evidence>
<gene>
    <name evidence="9" type="primary">nikB</name>
    <name evidence="9" type="ORF">J40TS1_53450</name>
</gene>
<dbReference type="AlphaFoldDB" id="A0A920D1K7"/>
<evidence type="ECO:0000259" key="8">
    <source>
        <dbReference type="PROSITE" id="PS50928"/>
    </source>
</evidence>
<keyword evidence="2 7" id="KW-0813">Transport</keyword>
<proteinExistence type="inferred from homology"/>
<keyword evidence="4 7" id="KW-0812">Transmembrane</keyword>
<dbReference type="GO" id="GO:0005886">
    <property type="term" value="C:plasma membrane"/>
    <property type="evidence" value="ECO:0007669"/>
    <property type="project" value="UniProtKB-SubCell"/>
</dbReference>
<keyword evidence="5 7" id="KW-1133">Transmembrane helix</keyword>
<dbReference type="InterPro" id="IPR000515">
    <property type="entry name" value="MetI-like"/>
</dbReference>
<accession>A0A920D1K7</accession>
<dbReference type="Pfam" id="PF00528">
    <property type="entry name" value="BPD_transp_1"/>
    <property type="match status" value="1"/>
</dbReference>
<name>A0A920D1K7_9BACL</name>
<evidence type="ECO:0000313" key="9">
    <source>
        <dbReference type="EMBL" id="GIP19703.1"/>
    </source>
</evidence>
<feature type="transmembrane region" description="Helical" evidence="7">
    <location>
        <begin position="234"/>
        <end position="256"/>
    </location>
</feature>
<dbReference type="PROSITE" id="PS50928">
    <property type="entry name" value="ABC_TM1"/>
    <property type="match status" value="1"/>
</dbReference>
<dbReference type="Proteomes" id="UP000683139">
    <property type="component" value="Unassembled WGS sequence"/>
</dbReference>
<feature type="transmembrane region" description="Helical" evidence="7">
    <location>
        <begin position="276"/>
        <end position="301"/>
    </location>
</feature>
<comment type="subcellular location">
    <subcellularLocation>
        <location evidence="1 7">Cell membrane</location>
        <topology evidence="1 7">Multi-pass membrane protein</topology>
    </subcellularLocation>
</comment>
<comment type="caution">
    <text evidence="9">The sequence shown here is derived from an EMBL/GenBank/DDBJ whole genome shotgun (WGS) entry which is preliminary data.</text>
</comment>
<keyword evidence="6 7" id="KW-0472">Membrane</keyword>
<dbReference type="NCBIfam" id="NF045469">
    <property type="entry name" value="Opp1B"/>
    <property type="match status" value="1"/>
</dbReference>
<keyword evidence="10" id="KW-1185">Reference proteome</keyword>
<feature type="transmembrane region" description="Helical" evidence="7">
    <location>
        <begin position="104"/>
        <end position="126"/>
    </location>
</feature>
<feature type="transmembrane region" description="Helical" evidence="7">
    <location>
        <begin position="138"/>
        <end position="164"/>
    </location>
</feature>
<feature type="transmembrane region" description="Helical" evidence="7">
    <location>
        <begin position="12"/>
        <end position="29"/>
    </location>
</feature>
<dbReference type="PANTHER" id="PTHR43163">
    <property type="entry name" value="DIPEPTIDE TRANSPORT SYSTEM PERMEASE PROTEIN DPPB-RELATED"/>
    <property type="match status" value="1"/>
</dbReference>
<dbReference type="EMBL" id="BOSE01000020">
    <property type="protein sequence ID" value="GIP19703.1"/>
    <property type="molecule type" value="Genomic_DNA"/>
</dbReference>
<evidence type="ECO:0000256" key="1">
    <source>
        <dbReference type="ARBA" id="ARBA00004651"/>
    </source>
</evidence>
<evidence type="ECO:0000256" key="6">
    <source>
        <dbReference type="ARBA" id="ARBA00023136"/>
    </source>
</evidence>
<dbReference type="InterPro" id="IPR035906">
    <property type="entry name" value="MetI-like_sf"/>
</dbReference>
<feature type="domain" description="ABC transmembrane type-1" evidence="8">
    <location>
        <begin position="98"/>
        <end position="294"/>
    </location>
</feature>
<dbReference type="Gene3D" id="1.10.3720.10">
    <property type="entry name" value="MetI-like"/>
    <property type="match status" value="1"/>
</dbReference>